<gene>
    <name evidence="1" type="ORF">F4821DRAFT_48967</name>
</gene>
<comment type="caution">
    <text evidence="1">The sequence shown here is derived from an EMBL/GenBank/DDBJ whole genome shotgun (WGS) entry which is preliminary data.</text>
</comment>
<dbReference type="EMBL" id="MU394425">
    <property type="protein sequence ID" value="KAI6080727.1"/>
    <property type="molecule type" value="Genomic_DNA"/>
</dbReference>
<evidence type="ECO:0000313" key="2">
    <source>
        <dbReference type="Proteomes" id="UP001497680"/>
    </source>
</evidence>
<dbReference type="Proteomes" id="UP001497680">
    <property type="component" value="Unassembled WGS sequence"/>
</dbReference>
<evidence type="ECO:0000313" key="1">
    <source>
        <dbReference type="EMBL" id="KAI6080727.1"/>
    </source>
</evidence>
<sequence>MSLDKGYWVTPSHTIAAGVGLSVLDIVAVSLRFVARRKQRQPLKADDWFMVPATLFTLGIGIAMVYGASKTALAHPLVVPSELNGSFVDLQSEQISVEGAIQWAYTLMLPLALGCTKVSFLFFYRRLFVVNKRSSNNVFLIGMIMFVFLWMVGFFLTFLFQCRLNFWALWTSPTAIAEHCTSDTPINLAFTITDLITDVAILVIPIPIIWRLNLSLSRKMSITAVFLFGAITVAASLTRVVLTARIFVEAFTADADPILIVTAFIYWGMIETGIAVFTACLPTVWFFFRGWSWDPVVKVARSIMESSASSIRLLKTKTSSINVADGDSLNAEVEKAQFSTTPSGRSVAGPRSS</sequence>
<reference evidence="1 2" key="1">
    <citation type="journal article" date="2022" name="New Phytol.">
        <title>Ecological generalism drives hyperdiversity of secondary metabolite gene clusters in xylarialean endophytes.</title>
        <authorList>
            <person name="Franco M.E.E."/>
            <person name="Wisecaver J.H."/>
            <person name="Arnold A.E."/>
            <person name="Ju Y.M."/>
            <person name="Slot J.C."/>
            <person name="Ahrendt S."/>
            <person name="Moore L.P."/>
            <person name="Eastman K.E."/>
            <person name="Scott K."/>
            <person name="Konkel Z."/>
            <person name="Mondo S.J."/>
            <person name="Kuo A."/>
            <person name="Hayes R.D."/>
            <person name="Haridas S."/>
            <person name="Andreopoulos B."/>
            <person name="Riley R."/>
            <person name="LaButti K."/>
            <person name="Pangilinan J."/>
            <person name="Lipzen A."/>
            <person name="Amirebrahimi M."/>
            <person name="Yan J."/>
            <person name="Adam C."/>
            <person name="Keymanesh K."/>
            <person name="Ng V."/>
            <person name="Louie K."/>
            <person name="Northen T."/>
            <person name="Drula E."/>
            <person name="Henrissat B."/>
            <person name="Hsieh H.M."/>
            <person name="Youens-Clark K."/>
            <person name="Lutzoni F."/>
            <person name="Miadlikowska J."/>
            <person name="Eastwood D.C."/>
            <person name="Hamelin R.C."/>
            <person name="Grigoriev I.V."/>
            <person name="U'Ren J.M."/>
        </authorList>
    </citation>
    <scope>NUCLEOTIDE SEQUENCE [LARGE SCALE GENOMIC DNA]</scope>
    <source>
        <strain evidence="1 2">ER1909</strain>
    </source>
</reference>
<keyword evidence="2" id="KW-1185">Reference proteome</keyword>
<proteinExistence type="predicted"/>
<name>A0ACC0CK55_9PEZI</name>
<protein>
    <submittedName>
        <fullName evidence="1">Uncharacterized protein</fullName>
    </submittedName>
</protein>
<accession>A0ACC0CK55</accession>
<organism evidence="1 2">
    <name type="scientific">Hypoxylon rubiginosum</name>
    <dbReference type="NCBI Taxonomy" id="110542"/>
    <lineage>
        <taxon>Eukaryota</taxon>
        <taxon>Fungi</taxon>
        <taxon>Dikarya</taxon>
        <taxon>Ascomycota</taxon>
        <taxon>Pezizomycotina</taxon>
        <taxon>Sordariomycetes</taxon>
        <taxon>Xylariomycetidae</taxon>
        <taxon>Xylariales</taxon>
        <taxon>Hypoxylaceae</taxon>
        <taxon>Hypoxylon</taxon>
    </lineage>
</organism>